<gene>
    <name evidence="2" type="ORF">HF841_11070</name>
</gene>
<evidence type="ECO:0000313" key="2">
    <source>
        <dbReference type="EMBL" id="NME86551.1"/>
    </source>
</evidence>
<comment type="caution">
    <text evidence="2">The sequence shown here is derived from an EMBL/GenBank/DDBJ whole genome shotgun (WGS) entry which is preliminary data.</text>
</comment>
<keyword evidence="1" id="KW-1277">Toxin-antitoxin system</keyword>
<organism evidence="2 3">
    <name type="scientific">Bacteroides eggerthii</name>
    <dbReference type="NCBI Taxonomy" id="28111"/>
    <lineage>
        <taxon>Bacteria</taxon>
        <taxon>Pseudomonadati</taxon>
        <taxon>Bacteroidota</taxon>
        <taxon>Bacteroidia</taxon>
        <taxon>Bacteroidales</taxon>
        <taxon>Bacteroidaceae</taxon>
        <taxon>Bacteroides</taxon>
    </lineage>
</organism>
<reference evidence="2 3" key="1">
    <citation type="submission" date="2020-04" db="EMBL/GenBank/DDBJ databases">
        <authorList>
            <person name="Hitch T.C.A."/>
            <person name="Wylensek D."/>
            <person name="Clavel T."/>
        </authorList>
    </citation>
    <scope>NUCLEOTIDE SEQUENCE [LARGE SCALE GENOMIC DNA]</scope>
    <source>
        <strain evidence="2 3">WCA3-601-WT-5E</strain>
    </source>
</reference>
<sequence length="110" mass="12765">MGFCKFIAPLMYSLIVSLRAKERIAQVSDYILGKWGTKANVNFLNELERCMRIIEQNPLAFRLNLELTEVHECVVTSHNILYYTIIDEKTVLILSLEDTRMATTDIHIFL</sequence>
<dbReference type="Gene3D" id="3.30.2310.20">
    <property type="entry name" value="RelE-like"/>
    <property type="match status" value="1"/>
</dbReference>
<dbReference type="Proteomes" id="UP000520291">
    <property type="component" value="Unassembled WGS sequence"/>
</dbReference>
<dbReference type="InterPro" id="IPR035093">
    <property type="entry name" value="RelE/ParE_toxin_dom_sf"/>
</dbReference>
<proteinExistence type="predicted"/>
<dbReference type="AlphaFoldDB" id="A0A7X9XIQ9"/>
<evidence type="ECO:0000313" key="3">
    <source>
        <dbReference type="Proteomes" id="UP000520291"/>
    </source>
</evidence>
<accession>A0A7X9XIQ9</accession>
<dbReference type="EMBL" id="JABAGL010000013">
    <property type="protein sequence ID" value="NME86551.1"/>
    <property type="molecule type" value="Genomic_DNA"/>
</dbReference>
<dbReference type="InterPro" id="IPR007712">
    <property type="entry name" value="RelE/ParE_toxin"/>
</dbReference>
<dbReference type="Pfam" id="PF05016">
    <property type="entry name" value="ParE_toxin"/>
    <property type="match status" value="1"/>
</dbReference>
<protein>
    <submittedName>
        <fullName evidence="2">Type II toxin-antitoxin system RelE/ParE family toxin</fullName>
    </submittedName>
</protein>
<name>A0A7X9XIQ9_9BACE</name>
<evidence type="ECO:0000256" key="1">
    <source>
        <dbReference type="ARBA" id="ARBA00022649"/>
    </source>
</evidence>